<reference evidence="1" key="1">
    <citation type="submission" date="2023-10" db="EMBL/GenBank/DDBJ databases">
        <authorList>
            <person name="Chen Y."/>
            <person name="Shah S."/>
            <person name="Dougan E. K."/>
            <person name="Thang M."/>
            <person name="Chan C."/>
        </authorList>
    </citation>
    <scope>NUCLEOTIDE SEQUENCE [LARGE SCALE GENOMIC DNA]</scope>
</reference>
<feature type="non-terminal residue" evidence="1">
    <location>
        <position position="1"/>
    </location>
</feature>
<gene>
    <name evidence="1" type="ORF">PCOR1329_LOCUS2128</name>
</gene>
<protein>
    <submittedName>
        <fullName evidence="1">Uncharacterized protein</fullName>
    </submittedName>
</protein>
<keyword evidence="2" id="KW-1185">Reference proteome</keyword>
<comment type="caution">
    <text evidence="1">The sequence shown here is derived from an EMBL/GenBank/DDBJ whole genome shotgun (WGS) entry which is preliminary data.</text>
</comment>
<organism evidence="1 2">
    <name type="scientific">Prorocentrum cordatum</name>
    <dbReference type="NCBI Taxonomy" id="2364126"/>
    <lineage>
        <taxon>Eukaryota</taxon>
        <taxon>Sar</taxon>
        <taxon>Alveolata</taxon>
        <taxon>Dinophyceae</taxon>
        <taxon>Prorocentrales</taxon>
        <taxon>Prorocentraceae</taxon>
        <taxon>Prorocentrum</taxon>
    </lineage>
</organism>
<dbReference type="Proteomes" id="UP001189429">
    <property type="component" value="Unassembled WGS sequence"/>
</dbReference>
<evidence type="ECO:0000313" key="2">
    <source>
        <dbReference type="Proteomes" id="UP001189429"/>
    </source>
</evidence>
<sequence length="221" mass="24465">VAFGRRAPDVAPIARYFVKNAADRWVAVPLDEFKQHRKMSRDPARGTLELLGQRAQVHSVDSRGLHRSWELPIAPVFLQDGTASTIFDAFSKAVPSLDVPQMVQLSQEIGALRWIHSSVSEYNTLLESPLEACAVHQEHNVAVSASRHDALIGDVHACSIVHKYVNAHNKMTSALARIVERDLQWERVILPPPEWRAHARAVLEFTLGGDARGCTDADGNA</sequence>
<feature type="non-terminal residue" evidence="1">
    <location>
        <position position="221"/>
    </location>
</feature>
<accession>A0ABN9PI52</accession>
<evidence type="ECO:0000313" key="1">
    <source>
        <dbReference type="EMBL" id="CAK0791073.1"/>
    </source>
</evidence>
<name>A0ABN9PI52_9DINO</name>
<proteinExistence type="predicted"/>
<dbReference type="EMBL" id="CAUYUJ010000528">
    <property type="protein sequence ID" value="CAK0791073.1"/>
    <property type="molecule type" value="Genomic_DNA"/>
</dbReference>